<protein>
    <submittedName>
        <fullName evidence="2">Uncharacterized protein</fullName>
    </submittedName>
</protein>
<sequence length="73" mass="7736">MSYTLPVREISRPSKECRSPAEGPAKATVQRETSSGSKSPQLLALIPITKVFGTEKGQATCLVLSLMIGTSLS</sequence>
<evidence type="ECO:0000313" key="2">
    <source>
        <dbReference type="EMBL" id="SBS77702.1"/>
    </source>
</evidence>
<evidence type="ECO:0000256" key="1">
    <source>
        <dbReference type="SAM" id="MobiDB-lite"/>
    </source>
</evidence>
<gene>
    <name evidence="2" type="ORF">MHPYR_470036</name>
</gene>
<organism evidence="2">
    <name type="scientific">uncultured Mycobacterium sp</name>
    <dbReference type="NCBI Taxonomy" id="171292"/>
    <lineage>
        <taxon>Bacteria</taxon>
        <taxon>Bacillati</taxon>
        <taxon>Actinomycetota</taxon>
        <taxon>Actinomycetes</taxon>
        <taxon>Mycobacteriales</taxon>
        <taxon>Mycobacteriaceae</taxon>
        <taxon>Mycobacterium</taxon>
        <taxon>environmental samples</taxon>
    </lineage>
</organism>
<feature type="compositionally biased region" description="Basic and acidic residues" evidence="1">
    <location>
        <begin position="9"/>
        <end position="19"/>
    </location>
</feature>
<reference evidence="2" key="1">
    <citation type="submission" date="2016-03" db="EMBL/GenBank/DDBJ databases">
        <authorList>
            <person name="Ploux O."/>
        </authorList>
    </citation>
    <scope>NUCLEOTIDE SEQUENCE</scope>
    <source>
        <strain evidence="2">UC10</strain>
    </source>
</reference>
<name>A0A1Y5PG90_9MYCO</name>
<accession>A0A1Y5PG90</accession>
<dbReference type="EMBL" id="FLQS01000042">
    <property type="protein sequence ID" value="SBS77702.1"/>
    <property type="molecule type" value="Genomic_DNA"/>
</dbReference>
<proteinExistence type="predicted"/>
<feature type="compositionally biased region" description="Polar residues" evidence="1">
    <location>
        <begin position="30"/>
        <end position="39"/>
    </location>
</feature>
<dbReference type="AlphaFoldDB" id="A0A1Y5PG90"/>
<feature type="region of interest" description="Disordered" evidence="1">
    <location>
        <begin position="1"/>
        <end position="39"/>
    </location>
</feature>